<sequence>MGARPFGEASRARLRGRPREEVPEYYGLQNETGPACPEGSGAHRKGEQAMKTEMQVLERLKAVITADLIGLQESEEGIAIDHFDEKNIEIDFPDVDSMRRPTMLYIQPDYENLEPLGMRSDLATMRATVFILCKSAPNAILVKRVFALYSALYLLVRSDPTLGGFIEDARITDMDYYPAVTASATVTAIEASIDLQWSKEF</sequence>
<feature type="region of interest" description="Disordered" evidence="1">
    <location>
        <begin position="1"/>
        <end position="48"/>
    </location>
</feature>
<gene>
    <name evidence="2" type="ORF">SDC9_179457</name>
</gene>
<evidence type="ECO:0000313" key="2">
    <source>
        <dbReference type="EMBL" id="MPN31982.1"/>
    </source>
</evidence>
<name>A0A645H0Z4_9ZZZZ</name>
<organism evidence="2">
    <name type="scientific">bioreactor metagenome</name>
    <dbReference type="NCBI Taxonomy" id="1076179"/>
    <lineage>
        <taxon>unclassified sequences</taxon>
        <taxon>metagenomes</taxon>
        <taxon>ecological metagenomes</taxon>
    </lineage>
</organism>
<protein>
    <submittedName>
        <fullName evidence="2">Uncharacterized protein</fullName>
    </submittedName>
</protein>
<proteinExistence type="predicted"/>
<evidence type="ECO:0000256" key="1">
    <source>
        <dbReference type="SAM" id="MobiDB-lite"/>
    </source>
</evidence>
<accession>A0A645H0Z4</accession>
<dbReference type="AlphaFoldDB" id="A0A645H0Z4"/>
<reference evidence="2" key="1">
    <citation type="submission" date="2019-08" db="EMBL/GenBank/DDBJ databases">
        <authorList>
            <person name="Kucharzyk K."/>
            <person name="Murdoch R.W."/>
            <person name="Higgins S."/>
            <person name="Loffler F."/>
        </authorList>
    </citation>
    <scope>NUCLEOTIDE SEQUENCE</scope>
</reference>
<comment type="caution">
    <text evidence="2">The sequence shown here is derived from an EMBL/GenBank/DDBJ whole genome shotgun (WGS) entry which is preliminary data.</text>
</comment>
<dbReference type="EMBL" id="VSSQ01083752">
    <property type="protein sequence ID" value="MPN31982.1"/>
    <property type="molecule type" value="Genomic_DNA"/>
</dbReference>